<reference evidence="2" key="1">
    <citation type="submission" date="2022-11" db="UniProtKB">
        <authorList>
            <consortium name="WormBaseParasite"/>
        </authorList>
    </citation>
    <scope>IDENTIFICATION</scope>
</reference>
<proteinExistence type="predicted"/>
<dbReference type="WBParaSite" id="ES5_v2.g15082.t1">
    <property type="protein sequence ID" value="ES5_v2.g15082.t1"/>
    <property type="gene ID" value="ES5_v2.g15082"/>
</dbReference>
<evidence type="ECO:0000313" key="1">
    <source>
        <dbReference type="Proteomes" id="UP000887579"/>
    </source>
</evidence>
<organism evidence="1 2">
    <name type="scientific">Panagrolaimus sp. ES5</name>
    <dbReference type="NCBI Taxonomy" id="591445"/>
    <lineage>
        <taxon>Eukaryota</taxon>
        <taxon>Metazoa</taxon>
        <taxon>Ecdysozoa</taxon>
        <taxon>Nematoda</taxon>
        <taxon>Chromadorea</taxon>
        <taxon>Rhabditida</taxon>
        <taxon>Tylenchina</taxon>
        <taxon>Panagrolaimomorpha</taxon>
        <taxon>Panagrolaimoidea</taxon>
        <taxon>Panagrolaimidae</taxon>
        <taxon>Panagrolaimus</taxon>
    </lineage>
</organism>
<protein>
    <submittedName>
        <fullName evidence="2">Uncharacterized protein</fullName>
    </submittedName>
</protein>
<dbReference type="Proteomes" id="UP000887579">
    <property type="component" value="Unplaced"/>
</dbReference>
<sequence>MKYFFSSLAPNSKNEMYQILGHCDGYVYLKASHSACQIYRKQIFDVFGWKSMKAFAQLDKDGYSCIYDKGFIQVDGTSGAFKTYASVSFLEHIHHRIQVNAAGNIEFYSLDGYNGIVKGEIEFDDDESTCKETESKQIFYEEFIDFYTLSSRELFFDDVHVFISTPDYFITGYHMVRSLKHIAYMALLPKMKPQELRNLSPFYEFIGFIEKNA</sequence>
<evidence type="ECO:0000313" key="2">
    <source>
        <dbReference type="WBParaSite" id="ES5_v2.g15082.t1"/>
    </source>
</evidence>
<accession>A0AC34FCX5</accession>
<name>A0AC34FCX5_9BILA</name>